<dbReference type="EMBL" id="AWSV01000162">
    <property type="protein sequence ID" value="ERI81436.1"/>
    <property type="molecule type" value="Genomic_DNA"/>
</dbReference>
<dbReference type="Proteomes" id="UP000016496">
    <property type="component" value="Unassembled WGS sequence"/>
</dbReference>
<accession>U2DP02</accession>
<dbReference type="AlphaFoldDB" id="U2DP02"/>
<feature type="chain" id="PRO_5004626203" description="Lipoprotein" evidence="2">
    <location>
        <begin position="26"/>
        <end position="175"/>
    </location>
</feature>
<evidence type="ECO:0000256" key="2">
    <source>
        <dbReference type="SAM" id="SignalP"/>
    </source>
</evidence>
<evidence type="ECO:0000256" key="1">
    <source>
        <dbReference type="SAM" id="Phobius"/>
    </source>
</evidence>
<sequence length="175" mass="19590">MFKKETMKNYVHILVIFLCCAICCACRTSHQSSYSSNSSLQLSGTEEIKRERTDDISSRFSLREEQNQKTWKATINYDTSKPADASTGLPPVSSIEIEGSEKEVKAMLEKEDTIRSQEGEESGSHVEIEYRGLLEKKTNTNLSAATGIESGFKYGLIIGIPIVLIIISLYVKRKL</sequence>
<evidence type="ECO:0008006" key="5">
    <source>
        <dbReference type="Google" id="ProtNLM"/>
    </source>
</evidence>
<evidence type="ECO:0000313" key="3">
    <source>
        <dbReference type="EMBL" id="ERI81436.1"/>
    </source>
</evidence>
<name>U2DP02_9BACE</name>
<organism evidence="3 4">
    <name type="scientific">Bacteroides pyogenes F0041</name>
    <dbReference type="NCBI Taxonomy" id="1321819"/>
    <lineage>
        <taxon>Bacteria</taxon>
        <taxon>Pseudomonadati</taxon>
        <taxon>Bacteroidota</taxon>
        <taxon>Bacteroidia</taxon>
        <taxon>Bacteroidales</taxon>
        <taxon>Bacteroidaceae</taxon>
        <taxon>Bacteroides</taxon>
    </lineage>
</organism>
<evidence type="ECO:0000313" key="4">
    <source>
        <dbReference type="Proteomes" id="UP000016496"/>
    </source>
</evidence>
<comment type="caution">
    <text evidence="3">The sequence shown here is derived from an EMBL/GenBank/DDBJ whole genome shotgun (WGS) entry which is preliminary data.</text>
</comment>
<keyword evidence="1" id="KW-0812">Transmembrane</keyword>
<gene>
    <name evidence="3" type="ORF">HMPREF1981_03200</name>
</gene>
<feature type="signal peptide" evidence="2">
    <location>
        <begin position="1"/>
        <end position="25"/>
    </location>
</feature>
<keyword evidence="1" id="KW-0472">Membrane</keyword>
<dbReference type="PATRIC" id="fig|1321819.3.peg.2955"/>
<keyword evidence="2" id="KW-0732">Signal</keyword>
<proteinExistence type="predicted"/>
<feature type="transmembrane region" description="Helical" evidence="1">
    <location>
        <begin position="151"/>
        <end position="171"/>
    </location>
</feature>
<reference evidence="3 4" key="1">
    <citation type="submission" date="2013-08" db="EMBL/GenBank/DDBJ databases">
        <authorList>
            <person name="Weinstock G."/>
            <person name="Sodergren E."/>
            <person name="Wylie T."/>
            <person name="Fulton L."/>
            <person name="Fulton R."/>
            <person name="Fronick C."/>
            <person name="O'Laughlin M."/>
            <person name="Godfrey J."/>
            <person name="Miner T."/>
            <person name="Herter B."/>
            <person name="Appelbaum E."/>
            <person name="Cordes M."/>
            <person name="Lek S."/>
            <person name="Wollam A."/>
            <person name="Pepin K.H."/>
            <person name="Palsikar V.B."/>
            <person name="Mitreva M."/>
            <person name="Wilson R.K."/>
        </authorList>
    </citation>
    <scope>NUCLEOTIDE SEQUENCE [LARGE SCALE GENOMIC DNA]</scope>
    <source>
        <strain evidence="3 4">F0041</strain>
    </source>
</reference>
<keyword evidence="1" id="KW-1133">Transmembrane helix</keyword>
<protein>
    <recommendedName>
        <fullName evidence="5">Lipoprotein</fullName>
    </recommendedName>
</protein>
<dbReference type="HOGENOM" id="CLU_1514946_0_0_10"/>